<dbReference type="GO" id="GO:0016787">
    <property type="term" value="F:hydrolase activity"/>
    <property type="evidence" value="ECO:0007669"/>
    <property type="project" value="UniProtKB-KW"/>
</dbReference>
<gene>
    <name evidence="2" type="ORF">NM961_09575</name>
</gene>
<evidence type="ECO:0000313" key="2">
    <source>
        <dbReference type="EMBL" id="MCQ4164958.1"/>
    </source>
</evidence>
<dbReference type="PANTHER" id="PTHR46623:SF6">
    <property type="entry name" value="ALPHA_BETA-HYDROLASES SUPERFAMILY PROTEIN"/>
    <property type="match status" value="1"/>
</dbReference>
<keyword evidence="2" id="KW-0378">Hydrolase</keyword>
<dbReference type="InterPro" id="IPR029058">
    <property type="entry name" value="AB_hydrolase_fold"/>
</dbReference>
<keyword evidence="3" id="KW-1185">Reference proteome</keyword>
<reference evidence="2" key="1">
    <citation type="submission" date="2022-07" db="EMBL/GenBank/DDBJ databases">
        <title>Tahibacter sp., a new gammaproteobacterium isolated from the silt sample collected at pig farm.</title>
        <authorList>
            <person name="Chen H."/>
        </authorList>
    </citation>
    <scope>NUCLEOTIDE SEQUENCE</scope>
    <source>
        <strain evidence="2">P2K</strain>
    </source>
</reference>
<dbReference type="Proteomes" id="UP001165498">
    <property type="component" value="Unassembled WGS sequence"/>
</dbReference>
<protein>
    <submittedName>
        <fullName evidence="2">Dienelactone hydrolase family protein</fullName>
    </submittedName>
</protein>
<organism evidence="2 3">
    <name type="scientific">Tahibacter harae</name>
    <dbReference type="NCBI Taxonomy" id="2963937"/>
    <lineage>
        <taxon>Bacteria</taxon>
        <taxon>Pseudomonadati</taxon>
        <taxon>Pseudomonadota</taxon>
        <taxon>Gammaproteobacteria</taxon>
        <taxon>Lysobacterales</taxon>
        <taxon>Rhodanobacteraceae</taxon>
        <taxon>Tahibacter</taxon>
    </lineage>
</organism>
<dbReference type="InterPro" id="IPR002925">
    <property type="entry name" value="Dienelactn_hydro"/>
</dbReference>
<dbReference type="PANTHER" id="PTHR46623">
    <property type="entry name" value="CARBOXYMETHYLENEBUTENOLIDASE-RELATED"/>
    <property type="match status" value="1"/>
</dbReference>
<dbReference type="SUPFAM" id="SSF53474">
    <property type="entry name" value="alpha/beta-Hydrolases"/>
    <property type="match status" value="1"/>
</dbReference>
<name>A0ABT1QRM6_9GAMM</name>
<sequence>MSQYINIPTAGMHCISAYRADPAGTPRGGIVVMQEIFGVNAHIRRVVDSYAEAGYVAIAPAIFDYVESGVELDYDEAGVARGRALAAEVGFERAVEAVASAAQAIASAGRKGVVGYCWGGTVAFLCNTRLALPAVVYYGGRSVPFLHEKAQAPLLFHFGERDPIIPAADREKHYAAQPQATFHVYPAGHGFNCDMRGDYDAQAAALARTRSLEFFARELGGEAA</sequence>
<dbReference type="Gene3D" id="3.40.50.1820">
    <property type="entry name" value="alpha/beta hydrolase"/>
    <property type="match status" value="1"/>
</dbReference>
<dbReference type="InterPro" id="IPR051049">
    <property type="entry name" value="Dienelactone_hydrolase-like"/>
</dbReference>
<proteinExistence type="predicted"/>
<evidence type="ECO:0000259" key="1">
    <source>
        <dbReference type="Pfam" id="PF01738"/>
    </source>
</evidence>
<evidence type="ECO:0000313" key="3">
    <source>
        <dbReference type="Proteomes" id="UP001165498"/>
    </source>
</evidence>
<dbReference type="EMBL" id="JANFQO010000007">
    <property type="protein sequence ID" value="MCQ4164958.1"/>
    <property type="molecule type" value="Genomic_DNA"/>
</dbReference>
<feature type="domain" description="Dienelactone hydrolase" evidence="1">
    <location>
        <begin position="15"/>
        <end position="217"/>
    </location>
</feature>
<dbReference type="RefSeq" id="WP_255913987.1">
    <property type="nucleotide sequence ID" value="NZ_JANFQO010000007.1"/>
</dbReference>
<accession>A0ABT1QRM6</accession>
<dbReference type="Pfam" id="PF01738">
    <property type="entry name" value="DLH"/>
    <property type="match status" value="1"/>
</dbReference>
<comment type="caution">
    <text evidence="2">The sequence shown here is derived from an EMBL/GenBank/DDBJ whole genome shotgun (WGS) entry which is preliminary data.</text>
</comment>